<name>A0A0N8PSB2_9CHLR</name>
<reference evidence="1 2" key="1">
    <citation type="submission" date="2015-09" db="EMBL/GenBank/DDBJ databases">
        <title>Draft genome sequence of Kouleothrix aurantiaca JCM 19913.</title>
        <authorList>
            <person name="Hemp J."/>
        </authorList>
    </citation>
    <scope>NUCLEOTIDE SEQUENCE [LARGE SCALE GENOMIC DNA]</scope>
    <source>
        <strain evidence="1 2">COM-B</strain>
    </source>
</reference>
<dbReference type="Proteomes" id="UP000050509">
    <property type="component" value="Unassembled WGS sequence"/>
</dbReference>
<accession>A0A0N8PSB2</accession>
<sequence>MTIPLSHAPDNAEAGELPSYWRSLHAYHCSRATELRAIIATLPLTRDARVLDLASGDGCFSVWLAERAGHVVG</sequence>
<gene>
    <name evidence="1" type="ORF">SE17_16675</name>
</gene>
<dbReference type="SUPFAM" id="SSF53335">
    <property type="entry name" value="S-adenosyl-L-methionine-dependent methyltransferases"/>
    <property type="match status" value="1"/>
</dbReference>
<evidence type="ECO:0000313" key="1">
    <source>
        <dbReference type="EMBL" id="KPV52237.1"/>
    </source>
</evidence>
<dbReference type="EMBL" id="LJCR01000612">
    <property type="protein sequence ID" value="KPV52237.1"/>
    <property type="molecule type" value="Genomic_DNA"/>
</dbReference>
<organism evidence="1 2">
    <name type="scientific">Kouleothrix aurantiaca</name>
    <dbReference type="NCBI Taxonomy" id="186479"/>
    <lineage>
        <taxon>Bacteria</taxon>
        <taxon>Bacillati</taxon>
        <taxon>Chloroflexota</taxon>
        <taxon>Chloroflexia</taxon>
        <taxon>Chloroflexales</taxon>
        <taxon>Roseiflexineae</taxon>
        <taxon>Roseiflexaceae</taxon>
        <taxon>Kouleothrix</taxon>
    </lineage>
</organism>
<dbReference type="InterPro" id="IPR029063">
    <property type="entry name" value="SAM-dependent_MTases_sf"/>
</dbReference>
<protein>
    <recommendedName>
        <fullName evidence="3">Methyltransferase type 11</fullName>
    </recommendedName>
</protein>
<proteinExistence type="predicted"/>
<evidence type="ECO:0008006" key="3">
    <source>
        <dbReference type="Google" id="ProtNLM"/>
    </source>
</evidence>
<comment type="caution">
    <text evidence="1">The sequence shown here is derived from an EMBL/GenBank/DDBJ whole genome shotgun (WGS) entry which is preliminary data.</text>
</comment>
<evidence type="ECO:0000313" key="2">
    <source>
        <dbReference type="Proteomes" id="UP000050509"/>
    </source>
</evidence>
<dbReference type="Gene3D" id="3.40.50.150">
    <property type="entry name" value="Vaccinia Virus protein VP39"/>
    <property type="match status" value="1"/>
</dbReference>
<keyword evidence="2" id="KW-1185">Reference proteome</keyword>
<dbReference type="AlphaFoldDB" id="A0A0N8PSB2"/>